<sequence>MYVDLQENVQKLAKFFTTYSKKKEYHLQNGWIGIKQDHLLFLNQKMKQINKNMNTIIQEYEHIFDEFQAQQTKQQQEMEEKQKKIKQNYQTQLKRILKQQKHKENSLEIKIKYQDQIIKKQQQQLSFAQNVLHNQTEKLDKHLSQYKNKSNQQKIQQINKINQLENELLSKISNFDMLIQGSNQKEIDNSQLNFDVQNIKILKSKSIQNNDNNLDISNDFNFFDKISPSNSKGINFFKKQNYQIPQNQQNQNQIQIQNQIQNQSQNQNQNQSQSQNQNQNSENLQTDKQKLQNLIKLISLGKISNQNSVPTSPNQEQQTQQQNQNSQSNSKTSNSQLQLQQFQNILQQHEFINNSKEFSQLSIFNCNNNSNNNQENNNLEECDQSNISMQKCEGKWDSQLESDISCDNTSQFDINKIDINNAIQVIQQSKVLEQGDVSLSELLAVQEMSFQSPLPSLHSQEEEETENETQNKENSFNYNHVDLEDIMKAKSATDEFSELLENANKTKQNQNQNQNQNNYQQVFKDITCEQINGTQQQNLPQNGIQNQQKENIQNFCYQLPPKDQNHKNQQKNIYNNNEKEQQNLIKIMEVNSNSTQNQNTQKTQDTNLNPKNTGNTKFSDSNYSFSSQENYNRQ</sequence>
<feature type="coiled-coil region" evidence="1">
    <location>
        <begin position="489"/>
        <end position="517"/>
    </location>
</feature>
<feature type="compositionally biased region" description="Polar residues" evidence="2">
    <location>
        <begin position="610"/>
        <end position="634"/>
    </location>
</feature>
<evidence type="ECO:0000256" key="2">
    <source>
        <dbReference type="SAM" id="MobiDB-lite"/>
    </source>
</evidence>
<feature type="compositionally biased region" description="Polar residues" evidence="2">
    <location>
        <begin position="304"/>
        <end position="313"/>
    </location>
</feature>
<proteinExistence type="predicted"/>
<evidence type="ECO:0000313" key="3">
    <source>
        <dbReference type="EMBL" id="KRW98437.1"/>
    </source>
</evidence>
<organism evidence="3 4">
    <name type="scientific">Pseudocohnilembus persalinus</name>
    <name type="common">Ciliate</name>
    <dbReference type="NCBI Taxonomy" id="266149"/>
    <lineage>
        <taxon>Eukaryota</taxon>
        <taxon>Sar</taxon>
        <taxon>Alveolata</taxon>
        <taxon>Ciliophora</taxon>
        <taxon>Intramacronucleata</taxon>
        <taxon>Oligohymenophorea</taxon>
        <taxon>Scuticociliatia</taxon>
        <taxon>Philasterida</taxon>
        <taxon>Pseudocohnilembidae</taxon>
        <taxon>Pseudocohnilembus</taxon>
    </lineage>
</organism>
<feature type="region of interest" description="Disordered" evidence="2">
    <location>
        <begin position="261"/>
        <end position="284"/>
    </location>
</feature>
<feature type="region of interest" description="Disordered" evidence="2">
    <location>
        <begin position="453"/>
        <end position="477"/>
    </location>
</feature>
<dbReference type="OMA" id="HEFINNS"/>
<dbReference type="InParanoid" id="A0A0V0Q8E2"/>
<feature type="compositionally biased region" description="Low complexity" evidence="2">
    <location>
        <begin position="261"/>
        <end position="281"/>
    </location>
</feature>
<keyword evidence="1" id="KW-0175">Coiled coil</keyword>
<accession>A0A0V0Q8E2</accession>
<feature type="coiled-coil region" evidence="1">
    <location>
        <begin position="39"/>
        <end position="88"/>
    </location>
</feature>
<feature type="compositionally biased region" description="Low complexity" evidence="2">
    <location>
        <begin position="314"/>
        <end position="336"/>
    </location>
</feature>
<protein>
    <submittedName>
        <fullName evidence="3">Uncharacterized protein</fullName>
    </submittedName>
</protein>
<feature type="region of interest" description="Disordered" evidence="2">
    <location>
        <begin position="304"/>
        <end position="336"/>
    </location>
</feature>
<feature type="compositionally biased region" description="Low complexity" evidence="2">
    <location>
        <begin position="594"/>
        <end position="609"/>
    </location>
</feature>
<feature type="region of interest" description="Disordered" evidence="2">
    <location>
        <begin position="594"/>
        <end position="634"/>
    </location>
</feature>
<evidence type="ECO:0000256" key="1">
    <source>
        <dbReference type="SAM" id="Coils"/>
    </source>
</evidence>
<keyword evidence="4" id="KW-1185">Reference proteome</keyword>
<name>A0A0V0Q8E2_PSEPJ</name>
<gene>
    <name evidence="3" type="ORF">PPERSA_12546</name>
</gene>
<dbReference type="Proteomes" id="UP000054937">
    <property type="component" value="Unassembled WGS sequence"/>
</dbReference>
<dbReference type="AlphaFoldDB" id="A0A0V0Q8E2"/>
<comment type="caution">
    <text evidence="3">The sequence shown here is derived from an EMBL/GenBank/DDBJ whole genome shotgun (WGS) entry which is preliminary data.</text>
</comment>
<evidence type="ECO:0000313" key="4">
    <source>
        <dbReference type="Proteomes" id="UP000054937"/>
    </source>
</evidence>
<dbReference type="EMBL" id="LDAU01000245">
    <property type="protein sequence ID" value="KRW98437.1"/>
    <property type="molecule type" value="Genomic_DNA"/>
</dbReference>
<feature type="coiled-coil region" evidence="1">
    <location>
        <begin position="118"/>
        <end position="167"/>
    </location>
</feature>
<reference evidence="3 4" key="1">
    <citation type="journal article" date="2015" name="Sci. Rep.">
        <title>Genome of the facultative scuticociliatosis pathogen Pseudocohnilembus persalinus provides insight into its virulence through horizontal gene transfer.</title>
        <authorList>
            <person name="Xiong J."/>
            <person name="Wang G."/>
            <person name="Cheng J."/>
            <person name="Tian M."/>
            <person name="Pan X."/>
            <person name="Warren A."/>
            <person name="Jiang C."/>
            <person name="Yuan D."/>
            <person name="Miao W."/>
        </authorList>
    </citation>
    <scope>NUCLEOTIDE SEQUENCE [LARGE SCALE GENOMIC DNA]</scope>
    <source>
        <strain evidence="3">36N120E</strain>
    </source>
</reference>